<dbReference type="Pfam" id="PF13519">
    <property type="entry name" value="VWA_2"/>
    <property type="match status" value="1"/>
</dbReference>
<comment type="caution">
    <text evidence="2">The sequence shown here is derived from an EMBL/GenBank/DDBJ whole genome shotgun (WGS) entry which is preliminary data.</text>
</comment>
<sequence length="274" mass="30701">MRYSLILVFIIILGCTKTENKTVQKKELPPQNIALVIDKSISMYSIDFKPNRSEAVLKVLKNMISSKKDNQAFSIVVFAGDSYLICPLTKNKQELLTAIDKTTQQITHVGPLKFGTSFSHALLNALYSLKGHKGQNSILFFSDGTTTIDSYPINIPIDAAIRNNIPINSIVITPKDFAISPATLDLNNTMGFKKIKAIRVDTVKAKEIPIKTGGIFKIFYTQKDLDQFDLKKVIANTDNRQTAKENSVKTDPEKLKLIYSEIKRKNDSIAQLFK</sequence>
<dbReference type="SUPFAM" id="SSF53300">
    <property type="entry name" value="vWA-like"/>
    <property type="match status" value="1"/>
</dbReference>
<feature type="domain" description="VWFA" evidence="1">
    <location>
        <begin position="32"/>
        <end position="237"/>
    </location>
</feature>
<dbReference type="EMBL" id="JANZQH010000001">
    <property type="protein sequence ID" value="MCT2406039.1"/>
    <property type="molecule type" value="Genomic_DNA"/>
</dbReference>
<keyword evidence="3" id="KW-1185">Reference proteome</keyword>
<organism evidence="2 3">
    <name type="scientific">Chryseobacterium pyrolae</name>
    <dbReference type="NCBI Taxonomy" id="2987481"/>
    <lineage>
        <taxon>Bacteria</taxon>
        <taxon>Pseudomonadati</taxon>
        <taxon>Bacteroidota</taxon>
        <taxon>Flavobacteriia</taxon>
        <taxon>Flavobacteriales</taxon>
        <taxon>Weeksellaceae</taxon>
        <taxon>Chryseobacterium group</taxon>
        <taxon>Chryseobacterium</taxon>
    </lineage>
</organism>
<dbReference type="InterPro" id="IPR036465">
    <property type="entry name" value="vWFA_dom_sf"/>
</dbReference>
<evidence type="ECO:0000313" key="2">
    <source>
        <dbReference type="EMBL" id="MCT2406039.1"/>
    </source>
</evidence>
<name>A0ABT2IBP7_9FLAO</name>
<reference evidence="2" key="1">
    <citation type="submission" date="2022-08" db="EMBL/GenBank/DDBJ databases">
        <title>Chryseobacterium antibioticum,isolated from the rhizosphere soil of Pyrola in Tibet.</title>
        <authorList>
            <person name="Kan Y."/>
        </authorList>
    </citation>
    <scope>NUCLEOTIDE SEQUENCE</scope>
    <source>
        <strain evidence="2">Pc2-12</strain>
    </source>
</reference>
<dbReference type="PROSITE" id="PS50234">
    <property type="entry name" value="VWFA"/>
    <property type="match status" value="1"/>
</dbReference>
<proteinExistence type="predicted"/>
<dbReference type="RefSeq" id="WP_259826587.1">
    <property type="nucleotide sequence ID" value="NZ_JANZQH010000001.1"/>
</dbReference>
<dbReference type="SMART" id="SM00327">
    <property type="entry name" value="VWA"/>
    <property type="match status" value="1"/>
</dbReference>
<dbReference type="Gene3D" id="3.40.50.410">
    <property type="entry name" value="von Willebrand factor, type A domain"/>
    <property type="match status" value="1"/>
</dbReference>
<protein>
    <submittedName>
        <fullName evidence="2">VWA domain-containing protein</fullName>
    </submittedName>
</protein>
<dbReference type="Proteomes" id="UP001142057">
    <property type="component" value="Unassembled WGS sequence"/>
</dbReference>
<dbReference type="PROSITE" id="PS51257">
    <property type="entry name" value="PROKAR_LIPOPROTEIN"/>
    <property type="match status" value="1"/>
</dbReference>
<gene>
    <name evidence="2" type="ORF">NZD88_00545</name>
</gene>
<dbReference type="InterPro" id="IPR002035">
    <property type="entry name" value="VWF_A"/>
</dbReference>
<evidence type="ECO:0000313" key="3">
    <source>
        <dbReference type="Proteomes" id="UP001142057"/>
    </source>
</evidence>
<accession>A0ABT2IBP7</accession>
<evidence type="ECO:0000259" key="1">
    <source>
        <dbReference type="PROSITE" id="PS50234"/>
    </source>
</evidence>